<protein>
    <recommendedName>
        <fullName evidence="2">Jacalin-type lectin domain-containing protein</fullName>
    </recommendedName>
</protein>
<accession>A0A811RSQ3</accession>
<dbReference type="GO" id="GO:0004672">
    <property type="term" value="F:protein kinase activity"/>
    <property type="evidence" value="ECO:0007669"/>
    <property type="project" value="InterPro"/>
</dbReference>
<dbReference type="SMART" id="SM00915">
    <property type="entry name" value="Jacalin"/>
    <property type="match status" value="2"/>
</dbReference>
<dbReference type="Proteomes" id="UP000604825">
    <property type="component" value="Unassembled WGS sequence"/>
</dbReference>
<dbReference type="InterPro" id="IPR001229">
    <property type="entry name" value="Jacalin-like_lectin_dom"/>
</dbReference>
<reference evidence="3" key="1">
    <citation type="submission" date="2020-10" db="EMBL/GenBank/DDBJ databases">
        <authorList>
            <person name="Han B."/>
            <person name="Lu T."/>
            <person name="Zhao Q."/>
            <person name="Huang X."/>
            <person name="Zhao Y."/>
        </authorList>
    </citation>
    <scope>NUCLEOTIDE SEQUENCE</scope>
</reference>
<dbReference type="EMBL" id="CAJGYO010000016">
    <property type="protein sequence ID" value="CAD6272850.1"/>
    <property type="molecule type" value="Genomic_DNA"/>
</dbReference>
<dbReference type="Gene3D" id="1.10.510.10">
    <property type="entry name" value="Transferase(Phosphotransferase) domain 1"/>
    <property type="match status" value="1"/>
</dbReference>
<dbReference type="Gene3D" id="2.100.10.30">
    <property type="entry name" value="Jacalin-like lectin domain"/>
    <property type="match status" value="2"/>
</dbReference>
<dbReference type="PROSITE" id="PS51752">
    <property type="entry name" value="JACALIN_LECTIN"/>
    <property type="match status" value="2"/>
</dbReference>
<dbReference type="Pfam" id="PF01419">
    <property type="entry name" value="Jacalin"/>
    <property type="match status" value="2"/>
</dbReference>
<sequence>MVDTRIQLFLQQAETRKGHLTWTVSEGFFIAILFLVLHIDQGVYNGEEIAVKLLHEIIGADESQFENEFSNLLSINHPHIVKLIGHCYEMHKEHVEYNGKLRFSQRTYRAICLEYLQGGSLDRYLTESDQVDICITIAMKCVDGERNNRPTVAEIVHILKDTEKRFLEESINHTQFLMDQSLSSDIIKSGLVGGKAGTARDKEEKPWRLESLTISYSGLIDAFSFSYIDKAGKQQTVGPWGAGYSHPQEKTETIHFEPSEFVEEVSGFYGIHFDNILMMSLTFVTNIRTYGPFGNPYHQNVPSTPFSFSAAEDSSIVGFHGRSGQHLYSIGVYMTQCPSNMKIRRPLPMPGHILPTPTKTGPWGGSAGIARDINEKPWRLESLTISYLGLIDAFSFSHTDQAGKKHSIGPWGEGYHHDKIETIRFDISEFVEEVSGAYGSHSGNVLVTSLTFVTNIRTYGPFGNAHHQNLPATPFRFKADKDSRIVGFHGRSGKHLYSIGVYTV</sequence>
<dbReference type="InterPro" id="IPR011009">
    <property type="entry name" value="Kinase-like_dom_sf"/>
</dbReference>
<dbReference type="InterPro" id="IPR036404">
    <property type="entry name" value="Jacalin-like_lectin_dom_sf"/>
</dbReference>
<feature type="domain" description="Jacalin-type lectin" evidence="2">
    <location>
        <begin position="186"/>
        <end position="336"/>
    </location>
</feature>
<keyword evidence="4" id="KW-1185">Reference proteome</keyword>
<proteinExistence type="predicted"/>
<feature type="domain" description="Jacalin-type lectin" evidence="2">
    <location>
        <begin position="357"/>
        <end position="504"/>
    </location>
</feature>
<dbReference type="PANTHER" id="PTHR46506">
    <property type="entry name" value="OS05G0143600 PROTEIN"/>
    <property type="match status" value="1"/>
</dbReference>
<organism evidence="3 4">
    <name type="scientific">Miscanthus lutarioriparius</name>
    <dbReference type="NCBI Taxonomy" id="422564"/>
    <lineage>
        <taxon>Eukaryota</taxon>
        <taxon>Viridiplantae</taxon>
        <taxon>Streptophyta</taxon>
        <taxon>Embryophyta</taxon>
        <taxon>Tracheophyta</taxon>
        <taxon>Spermatophyta</taxon>
        <taxon>Magnoliopsida</taxon>
        <taxon>Liliopsida</taxon>
        <taxon>Poales</taxon>
        <taxon>Poaceae</taxon>
        <taxon>PACMAD clade</taxon>
        <taxon>Panicoideae</taxon>
        <taxon>Andropogonodae</taxon>
        <taxon>Andropogoneae</taxon>
        <taxon>Saccharinae</taxon>
        <taxon>Miscanthus</taxon>
    </lineage>
</organism>
<gene>
    <name evidence="3" type="ORF">NCGR_LOCUS56120</name>
</gene>
<dbReference type="CDD" id="cd09612">
    <property type="entry name" value="Jacalin"/>
    <property type="match status" value="2"/>
</dbReference>
<dbReference type="OrthoDB" id="599223at2759"/>
<evidence type="ECO:0000259" key="2">
    <source>
        <dbReference type="PROSITE" id="PS51752"/>
    </source>
</evidence>
<dbReference type="SUPFAM" id="SSF56112">
    <property type="entry name" value="Protein kinase-like (PK-like)"/>
    <property type="match status" value="1"/>
</dbReference>
<evidence type="ECO:0000313" key="4">
    <source>
        <dbReference type="Proteomes" id="UP000604825"/>
    </source>
</evidence>
<comment type="caution">
    <text evidence="3">The sequence shown here is derived from an EMBL/GenBank/DDBJ whole genome shotgun (WGS) entry which is preliminary data.</text>
</comment>
<dbReference type="SUPFAM" id="SSF51101">
    <property type="entry name" value="Mannose-binding lectins"/>
    <property type="match status" value="2"/>
</dbReference>
<evidence type="ECO:0000313" key="3">
    <source>
        <dbReference type="EMBL" id="CAD6272850.1"/>
    </source>
</evidence>
<dbReference type="GO" id="GO:0030246">
    <property type="term" value="F:carbohydrate binding"/>
    <property type="evidence" value="ECO:0007669"/>
    <property type="project" value="UniProtKB-KW"/>
</dbReference>
<dbReference type="Pfam" id="PF07714">
    <property type="entry name" value="PK_Tyr_Ser-Thr"/>
    <property type="match status" value="1"/>
</dbReference>
<keyword evidence="1" id="KW-0430">Lectin</keyword>
<name>A0A811RSQ3_9POAL</name>
<dbReference type="InterPro" id="IPR033734">
    <property type="entry name" value="Jacalin-like_lectin_dom_plant"/>
</dbReference>
<dbReference type="AlphaFoldDB" id="A0A811RSQ3"/>
<evidence type="ECO:0000256" key="1">
    <source>
        <dbReference type="ARBA" id="ARBA00022734"/>
    </source>
</evidence>
<dbReference type="InterPro" id="IPR001245">
    <property type="entry name" value="Ser-Thr/Tyr_kinase_cat_dom"/>
</dbReference>